<proteinExistence type="predicted"/>
<evidence type="ECO:0000313" key="2">
    <source>
        <dbReference type="Proteomes" id="UP001177021"/>
    </source>
</evidence>
<sequence length="833" mass="95315">MMGDRIELLVKNLREVNSTMLLLSKQMNEYEQRQKSFPQRAEIQKVNTEIGDDSEMDSESMKKSSEQLDRKFPATTTVTASIKKNHTSVVEVMEENHHEPNNKVNSMLKLNEASKGNGKDFIVCIESGKSEKGKSPNTKVERQRAHSVDLRSPSKPPNVEVEPLGFDQPTKVRSRREPPAKPPDRSVALDKGGYGRADVERRRIQTKLLRPPLSPDPPDADRLAAALSRRASPHMTSYLNGEKDLEIPRVKREFAKVGNHFNLMGQIHTSLPSIFHHNNLLHVLSSGQYSNFHVSPKEQPLPLAIATYPSYTMQSVDLTGQTQVNICLFFEIFSLWARVKLSGWAQIKNNSTWVEEKSNSNILSQTRNFVFPYGFSAESIASHHKCSPSSNSCYVCKEESQSIVKIREFEQEIVVYRSLSLPLEKFKQVRYKGYQKVAIISACAFPLCKCFGRHIKRFSVKLEVGALDKDVIAIVNSYLMSGNWALVLEGFYDKRVWNLIAFNFVTESFNLKAPNEKIVDVSQWMESKEVSPKTIRNSWINEMSLILSSKLRDMLVLCIEGFAADDSIKGIVRLLGMKENAALTIVDAANELDGLLAKYVADAHRWSENEEMSPYTTMWYSLISEFAQQGMCLEVLKYFRIMMLLVHICSRTFMSWFIAYADPLLLSNGKEVNGCSLKSLANRNHLLSTTLIEMLRRFWNTMMGTFEEMKAGFDCGMMFLHAIILNKQWDPEEFNFPMATTTDDYCWGDLLIFPGWFNFVFDRGKFDGCKISSTLRTRLFEEVGIDRDLNHEVGLDFGPSLRCGKEGGRNERMLRWQRMHEECMCCIRNWLYI</sequence>
<name>A0ACB0M875_TRIPR</name>
<gene>
    <name evidence="1" type="ORF">MILVUS5_LOCUS39552</name>
</gene>
<comment type="caution">
    <text evidence="1">The sequence shown here is derived from an EMBL/GenBank/DDBJ whole genome shotgun (WGS) entry which is preliminary data.</text>
</comment>
<dbReference type="Proteomes" id="UP001177021">
    <property type="component" value="Unassembled WGS sequence"/>
</dbReference>
<dbReference type="EMBL" id="CASHSV030000823">
    <property type="protein sequence ID" value="CAJ2676934.1"/>
    <property type="molecule type" value="Genomic_DNA"/>
</dbReference>
<keyword evidence="2" id="KW-1185">Reference proteome</keyword>
<organism evidence="1 2">
    <name type="scientific">Trifolium pratense</name>
    <name type="common">Red clover</name>
    <dbReference type="NCBI Taxonomy" id="57577"/>
    <lineage>
        <taxon>Eukaryota</taxon>
        <taxon>Viridiplantae</taxon>
        <taxon>Streptophyta</taxon>
        <taxon>Embryophyta</taxon>
        <taxon>Tracheophyta</taxon>
        <taxon>Spermatophyta</taxon>
        <taxon>Magnoliopsida</taxon>
        <taxon>eudicotyledons</taxon>
        <taxon>Gunneridae</taxon>
        <taxon>Pentapetalae</taxon>
        <taxon>rosids</taxon>
        <taxon>fabids</taxon>
        <taxon>Fabales</taxon>
        <taxon>Fabaceae</taxon>
        <taxon>Papilionoideae</taxon>
        <taxon>50 kb inversion clade</taxon>
        <taxon>NPAAA clade</taxon>
        <taxon>Hologalegina</taxon>
        <taxon>IRL clade</taxon>
        <taxon>Trifolieae</taxon>
        <taxon>Trifolium</taxon>
    </lineage>
</organism>
<evidence type="ECO:0000313" key="1">
    <source>
        <dbReference type="EMBL" id="CAJ2676934.1"/>
    </source>
</evidence>
<protein>
    <submittedName>
        <fullName evidence="1">Uncharacterized protein</fullName>
    </submittedName>
</protein>
<accession>A0ACB0M875</accession>
<reference evidence="1" key="1">
    <citation type="submission" date="2023-10" db="EMBL/GenBank/DDBJ databases">
        <authorList>
            <person name="Rodriguez Cubillos JULIANA M."/>
            <person name="De Vega J."/>
        </authorList>
    </citation>
    <scope>NUCLEOTIDE SEQUENCE</scope>
</reference>